<evidence type="ECO:0000256" key="9">
    <source>
        <dbReference type="SAM" id="SignalP"/>
    </source>
</evidence>
<dbReference type="Pfam" id="PF06433">
    <property type="entry name" value="Me-amine-dh_H"/>
    <property type="match status" value="1"/>
</dbReference>
<dbReference type="EMBL" id="MAAF01000025">
    <property type="protein sequence ID" value="OUR83803.1"/>
    <property type="molecule type" value="Genomic_DNA"/>
</dbReference>
<evidence type="ECO:0000313" key="10">
    <source>
        <dbReference type="EMBL" id="OUR83803.1"/>
    </source>
</evidence>
<dbReference type="GO" id="GO:0042597">
    <property type="term" value="C:periplasmic space"/>
    <property type="evidence" value="ECO:0007669"/>
    <property type="project" value="UniProtKB-SubCell"/>
</dbReference>
<evidence type="ECO:0000256" key="7">
    <source>
        <dbReference type="ARBA" id="ARBA00023002"/>
    </source>
</evidence>
<dbReference type="Proteomes" id="UP000243053">
    <property type="component" value="Unassembled WGS sequence"/>
</dbReference>
<protein>
    <submittedName>
        <fullName evidence="10">Methylamine dehydrogenase</fullName>
    </submittedName>
</protein>
<keyword evidence="8" id="KW-1015">Disulfide bond</keyword>
<dbReference type="InterPro" id="IPR011044">
    <property type="entry name" value="Quino_amine_DH_bsu"/>
</dbReference>
<dbReference type="InterPro" id="IPR015943">
    <property type="entry name" value="WD40/YVTN_repeat-like_dom_sf"/>
</dbReference>
<keyword evidence="5" id="KW-0574">Periplasm</keyword>
<name>A0A1Y5EM66_COLPS</name>
<evidence type="ECO:0000256" key="1">
    <source>
        <dbReference type="ARBA" id="ARBA00004418"/>
    </source>
</evidence>
<keyword evidence="3" id="KW-0813">Transport</keyword>
<keyword evidence="7" id="KW-0560">Oxidoreductase</keyword>
<evidence type="ECO:0000313" key="11">
    <source>
        <dbReference type="Proteomes" id="UP000243053"/>
    </source>
</evidence>
<dbReference type="GO" id="GO:0030058">
    <property type="term" value="F:aliphatic amine dehydrogenase activity"/>
    <property type="evidence" value="ECO:0007669"/>
    <property type="project" value="InterPro"/>
</dbReference>
<dbReference type="InterPro" id="IPR009451">
    <property type="entry name" value="Metamine_DH_Hvc"/>
</dbReference>
<evidence type="ECO:0000256" key="6">
    <source>
        <dbReference type="ARBA" id="ARBA00022982"/>
    </source>
</evidence>
<feature type="disulfide bond" evidence="8">
    <location>
        <begin position="203"/>
        <end position="218"/>
    </location>
</feature>
<evidence type="ECO:0000256" key="5">
    <source>
        <dbReference type="ARBA" id="ARBA00022764"/>
    </source>
</evidence>
<keyword evidence="6" id="KW-0249">Electron transport</keyword>
<comment type="similarity">
    <text evidence="2">Belongs to the aromatic amine dehydrogenase heavy chain family.</text>
</comment>
<organism evidence="10 11">
    <name type="scientific">Colwellia psychrerythraea</name>
    <name type="common">Vibrio psychroerythus</name>
    <dbReference type="NCBI Taxonomy" id="28229"/>
    <lineage>
        <taxon>Bacteria</taxon>
        <taxon>Pseudomonadati</taxon>
        <taxon>Pseudomonadota</taxon>
        <taxon>Gammaproteobacteria</taxon>
        <taxon>Alteromonadales</taxon>
        <taxon>Colwelliaceae</taxon>
        <taxon>Colwellia</taxon>
    </lineage>
</organism>
<feature type="signal peptide" evidence="9">
    <location>
        <begin position="1"/>
        <end position="28"/>
    </location>
</feature>
<dbReference type="SUPFAM" id="SSF50969">
    <property type="entry name" value="YVTN repeat-like/Quinoprotein amine dehydrogenase"/>
    <property type="match status" value="1"/>
</dbReference>
<proteinExistence type="inferred from homology"/>
<feature type="chain" id="PRO_5013073994" evidence="9">
    <location>
        <begin position="29"/>
        <end position="406"/>
    </location>
</feature>
<sequence>MKVDTHFKKIFLVCCLFFSMSVFMTAQASQKAADDVAPRTDLPPLPVEKTGNVEVLPSQFPETWMYVDESSFMSMFGGKMILLDVAESKHADRIKGTADKNLLGNFIQAKKRPEFYIMESFHTRGARGPKTDVLTIYNKTTMATSKEIIWPDTRLQSLPRRHAMALTPDEKFLFVANFSPAASITVVDLDTKEITATIGTPGCVLTFATGSRSVSSLCSNGGMLTTVLNDAGRLKSQHRIKAFFDTDKTPIFERPVIINDIAYFPSFTGEVHVFDFSGEVAKYLEHWSLVTEDEKKKNWRPGGLALNDVDEQGIMYQIMHADGYDGSQTHGGSQVWLFDMKTKQRLKVIDIPSWAVSVAVTRGKEPLMVITNGELQLDIFNPRTGKLIQTISDFGNSTPLLVHKAY</sequence>
<dbReference type="Gene3D" id="2.130.10.10">
    <property type="entry name" value="YVTN repeat-like/Quinoprotein amine dehydrogenase"/>
    <property type="match status" value="1"/>
</dbReference>
<dbReference type="AlphaFoldDB" id="A0A1Y5EM66"/>
<evidence type="ECO:0000256" key="4">
    <source>
        <dbReference type="ARBA" id="ARBA00022729"/>
    </source>
</evidence>
<reference evidence="11" key="1">
    <citation type="journal article" date="2017" name="Proc. Natl. Acad. Sci. U.S.A.">
        <title>Simulation of Deepwater Horizon oil plume reveals substrate specialization within a complex community of hydrocarbon degraders.</title>
        <authorList>
            <person name="Hu P."/>
            <person name="Dubinsky E.A."/>
            <person name="Probst A.J."/>
            <person name="Wang J."/>
            <person name="Sieber C.M.K."/>
            <person name="Tom L.M."/>
            <person name="Gardinali P."/>
            <person name="Banfield J.F."/>
            <person name="Atlas R.M."/>
            <person name="Andersen G.L."/>
        </authorList>
    </citation>
    <scope>NUCLEOTIDE SEQUENCE [LARGE SCALE GENOMIC DNA]</scope>
</reference>
<gene>
    <name evidence="10" type="ORF">A9Q75_04050</name>
</gene>
<comment type="caution">
    <text evidence="10">The sequence shown here is derived from an EMBL/GenBank/DDBJ whole genome shotgun (WGS) entry which is preliminary data.</text>
</comment>
<evidence type="ECO:0000256" key="2">
    <source>
        <dbReference type="ARBA" id="ARBA00010548"/>
    </source>
</evidence>
<accession>A0A1Y5EM66</accession>
<comment type="subcellular location">
    <subcellularLocation>
        <location evidence="1">Periplasm</location>
    </subcellularLocation>
</comment>
<keyword evidence="4 9" id="KW-0732">Signal</keyword>
<evidence type="ECO:0000256" key="8">
    <source>
        <dbReference type="PIRSR" id="PIRSR609451-50"/>
    </source>
</evidence>
<evidence type="ECO:0000256" key="3">
    <source>
        <dbReference type="ARBA" id="ARBA00022448"/>
    </source>
</evidence>